<dbReference type="PANTHER" id="PTHR32039:SF7">
    <property type="entry name" value="COMPETENCE PROTEIN COMM"/>
    <property type="match status" value="1"/>
</dbReference>
<dbReference type="InterPro" id="IPR025158">
    <property type="entry name" value="Mg_chelat-rel_C"/>
</dbReference>
<dbReference type="Pfam" id="PF01078">
    <property type="entry name" value="Mg_chelatase"/>
    <property type="match status" value="1"/>
</dbReference>
<dbReference type="SUPFAM" id="SSF52540">
    <property type="entry name" value="P-loop containing nucleoside triphosphate hydrolases"/>
    <property type="match status" value="1"/>
</dbReference>
<dbReference type="NCBIfam" id="TIGR00368">
    <property type="entry name" value="YifB family Mg chelatase-like AAA ATPase"/>
    <property type="match status" value="1"/>
</dbReference>
<dbReference type="PANTHER" id="PTHR32039">
    <property type="entry name" value="MAGNESIUM-CHELATASE SUBUNIT CHLI"/>
    <property type="match status" value="1"/>
</dbReference>
<dbReference type="EMBL" id="CP060635">
    <property type="protein sequence ID" value="QNM08749.1"/>
    <property type="molecule type" value="Genomic_DNA"/>
</dbReference>
<accession>A0A7G9GD67</accession>
<dbReference type="Proteomes" id="UP000515860">
    <property type="component" value="Chromosome"/>
</dbReference>
<comment type="similarity">
    <text evidence="1">Belongs to the Mg-chelatase subunits D/I family. ComM subfamily.</text>
</comment>
<dbReference type="Pfam" id="PF13541">
    <property type="entry name" value="ChlI"/>
    <property type="match status" value="1"/>
</dbReference>
<dbReference type="InterPro" id="IPR004482">
    <property type="entry name" value="Mg_chelat-rel"/>
</dbReference>
<evidence type="ECO:0000313" key="3">
    <source>
        <dbReference type="EMBL" id="QNM08749.1"/>
    </source>
</evidence>
<dbReference type="InterPro" id="IPR000523">
    <property type="entry name" value="Mg_chelatse_chII-like_cat_dom"/>
</dbReference>
<evidence type="ECO:0000313" key="4">
    <source>
        <dbReference type="Proteomes" id="UP000515860"/>
    </source>
</evidence>
<gene>
    <name evidence="3" type="ORF">H9Q79_00035</name>
</gene>
<name>A0A7G9GD67_9FIRM</name>
<feature type="domain" description="AAA+ ATPase" evidence="2">
    <location>
        <begin position="232"/>
        <end position="405"/>
    </location>
</feature>
<dbReference type="Gene3D" id="3.30.230.10">
    <property type="match status" value="1"/>
</dbReference>
<dbReference type="Gene3D" id="3.40.50.300">
    <property type="entry name" value="P-loop containing nucleotide triphosphate hydrolases"/>
    <property type="match status" value="1"/>
</dbReference>
<organism evidence="3 4">
    <name type="scientific">Wansuia hejianensis</name>
    <dbReference type="NCBI Taxonomy" id="2763667"/>
    <lineage>
        <taxon>Bacteria</taxon>
        <taxon>Bacillati</taxon>
        <taxon>Bacillota</taxon>
        <taxon>Clostridia</taxon>
        <taxon>Lachnospirales</taxon>
        <taxon>Lachnospiraceae</taxon>
        <taxon>Wansuia</taxon>
    </lineage>
</organism>
<dbReference type="SMART" id="SM00382">
    <property type="entry name" value="AAA"/>
    <property type="match status" value="1"/>
</dbReference>
<evidence type="ECO:0000259" key="2">
    <source>
        <dbReference type="SMART" id="SM00382"/>
    </source>
</evidence>
<dbReference type="InterPro" id="IPR003593">
    <property type="entry name" value="AAA+_ATPase"/>
</dbReference>
<dbReference type="SUPFAM" id="SSF54211">
    <property type="entry name" value="Ribosomal protein S5 domain 2-like"/>
    <property type="match status" value="1"/>
</dbReference>
<dbReference type="KEGG" id="whj:H9Q79_00035"/>
<dbReference type="InterPro" id="IPR014721">
    <property type="entry name" value="Ribsml_uS5_D2-typ_fold_subgr"/>
</dbReference>
<dbReference type="Pfam" id="PF13335">
    <property type="entry name" value="Mg_chelatase_C"/>
    <property type="match status" value="1"/>
</dbReference>
<proteinExistence type="inferred from homology"/>
<dbReference type="RefSeq" id="WP_118645738.1">
    <property type="nucleotide sequence ID" value="NZ_CP060635.1"/>
</dbReference>
<keyword evidence="4" id="KW-1185">Reference proteome</keyword>
<dbReference type="InterPro" id="IPR027417">
    <property type="entry name" value="P-loop_NTPase"/>
</dbReference>
<sequence>MFCSVLSAAISGVEAVPVWVEADVSDGMPVFSMVGHVTAQVKESADRVRTALRNLNIFLPPKRITINLAPGDLRKEGSRFDLPIAAAVLEALGRIPQEALEGVMVLGELHLDGRVEKVTGVLPSVLNARQRGCRACVIPSDNLREGKAVSGVQVFGIKNLRELITYCRGEKDGGQSPVAVEQMAGKRAEEGILEARAGGVWADKNMNRRIPDFDEIKGQETVKRAAMIAAAGFHNLLLSGPPGSGKSMAAQRIPGILPEMSRDECLEVTKIYSVAGLLPGDVPILTQRPYRAPHYTVSPQALCGGGRIPGPGEVTLAHRGVLFLDELPEMAGRTLELLRQPLEEYRIVISRTGGTYHFPARFLLVAAMNSCPCGCYPDISRCTCTPREILAYRQRVSQPILDRIDLRVEVPASSYQDLRKNDRADGTSEAIRRRVSAACEAQRERFGPEGILFNSEIPAGDLDKFCPLTGEGSRLMEAAFRSLKLSARGYHRILRVARTIADLEGADTVSEAHVSEAVCYRQQNSSVLPAEYS</sequence>
<dbReference type="GO" id="GO:0005524">
    <property type="term" value="F:ATP binding"/>
    <property type="evidence" value="ECO:0007669"/>
    <property type="project" value="InterPro"/>
</dbReference>
<reference evidence="3 4" key="1">
    <citation type="submission" date="2020-08" db="EMBL/GenBank/DDBJ databases">
        <authorList>
            <person name="Liu C."/>
            <person name="Sun Q."/>
        </authorList>
    </citation>
    <scope>NUCLEOTIDE SEQUENCE [LARGE SCALE GENOMIC DNA]</scope>
    <source>
        <strain evidence="3 4">NSJ-29</strain>
    </source>
</reference>
<protein>
    <submittedName>
        <fullName evidence="3">YifB family Mg chelatase-like AAA ATPase</fullName>
    </submittedName>
</protein>
<dbReference type="InterPro" id="IPR020568">
    <property type="entry name" value="Ribosomal_Su5_D2-typ_SF"/>
</dbReference>
<dbReference type="InterPro" id="IPR045006">
    <property type="entry name" value="CHLI-like"/>
</dbReference>
<evidence type="ECO:0000256" key="1">
    <source>
        <dbReference type="ARBA" id="ARBA00006354"/>
    </source>
</evidence>
<dbReference type="CDD" id="cd00009">
    <property type="entry name" value="AAA"/>
    <property type="match status" value="1"/>
</dbReference>
<dbReference type="AlphaFoldDB" id="A0A7G9GD67"/>